<dbReference type="PROSITE" id="PS50026">
    <property type="entry name" value="EGF_3"/>
    <property type="match status" value="2"/>
</dbReference>
<protein>
    <submittedName>
        <fullName evidence="10">Epidermal growth factor-like protein 7</fullName>
    </submittedName>
</protein>
<keyword evidence="5" id="KW-0175">Coiled coil</keyword>
<dbReference type="PANTHER" id="PTHR14949">
    <property type="entry name" value="EGF-LIKE-DOMAIN, MULTIPLE 7, 8"/>
    <property type="match status" value="1"/>
</dbReference>
<keyword evidence="4" id="KW-0106">Calcium</keyword>
<dbReference type="GO" id="GO:0005509">
    <property type="term" value="F:calcium ion binding"/>
    <property type="evidence" value="ECO:0007669"/>
    <property type="project" value="InterPro"/>
</dbReference>
<evidence type="ECO:0000256" key="5">
    <source>
        <dbReference type="ARBA" id="ARBA00023054"/>
    </source>
</evidence>
<evidence type="ECO:0000256" key="7">
    <source>
        <dbReference type="PROSITE-ProRule" id="PRU00076"/>
    </source>
</evidence>
<accession>A0AAE1LAE7</accession>
<feature type="disulfide bond" evidence="7">
    <location>
        <begin position="79"/>
        <end position="89"/>
    </location>
</feature>
<dbReference type="PROSITE" id="PS01187">
    <property type="entry name" value="EGF_CA"/>
    <property type="match status" value="1"/>
</dbReference>
<dbReference type="GO" id="GO:0009986">
    <property type="term" value="C:cell surface"/>
    <property type="evidence" value="ECO:0007669"/>
    <property type="project" value="TreeGrafter"/>
</dbReference>
<sequence length="326" mass="36083">MLPYQQRCNGDQVCRGVRMVCETAYREVVRTRMAARAAYSCCPGWGQAPGAAARRASVYGCDLPLSDLRAGVVGVAAVCQLSCEHGGTCQRLGGPGQRDTCLCAPGYTGPRCQAGGYIMHQDVDECDESAERRCDHICTNTQGSFRCECRPGFGLQPDGRSCQPLGTYRLQHTCSERRYGKPPGIAPDPTDGDFEFLAKKLAKLEQILLVRQRHELEEEAEDSEVELTSGAAAANAVAKLSARIDSLQTEIHHMRQAEHQRCAHMQERLGRLEDVCSRIALVERKVHHIAGRRHTISLTSMWLQQQKLKPGVALRRLILKEKTINV</sequence>
<dbReference type="InterPro" id="IPR001881">
    <property type="entry name" value="EGF-like_Ca-bd_dom"/>
</dbReference>
<comment type="caution">
    <text evidence="7">Lacks conserved residue(s) required for the propagation of feature annotation.</text>
</comment>
<reference evidence="10" key="1">
    <citation type="submission" date="2021-07" db="EMBL/GenBank/DDBJ databases">
        <authorList>
            <person name="Catto M.A."/>
            <person name="Jacobson A."/>
            <person name="Kennedy G."/>
            <person name="Labadie P."/>
            <person name="Hunt B.G."/>
            <person name="Srinivasan R."/>
        </authorList>
    </citation>
    <scope>NUCLEOTIDE SEQUENCE</scope>
    <source>
        <strain evidence="10">PL_HMW_Pooled</strain>
        <tissue evidence="10">Head</tissue>
    </source>
</reference>
<dbReference type="PROSITE" id="PS00010">
    <property type="entry name" value="ASX_HYDROXYL"/>
    <property type="match status" value="1"/>
</dbReference>
<dbReference type="InterPro" id="IPR011489">
    <property type="entry name" value="EMI_domain"/>
</dbReference>
<proteinExistence type="predicted"/>
<dbReference type="AlphaFoldDB" id="A0AAE1LAE7"/>
<feature type="domain" description="EGF-like" evidence="8">
    <location>
        <begin position="122"/>
        <end position="163"/>
    </location>
</feature>
<dbReference type="PROSITE" id="PS01186">
    <property type="entry name" value="EGF_2"/>
    <property type="match status" value="2"/>
</dbReference>
<evidence type="ECO:0000313" key="10">
    <source>
        <dbReference type="EMBL" id="KAK3912756.1"/>
    </source>
</evidence>
<dbReference type="Pfam" id="PF07645">
    <property type="entry name" value="EGF_CA"/>
    <property type="match status" value="1"/>
</dbReference>
<dbReference type="Gene3D" id="2.10.25.10">
    <property type="entry name" value="Laminin"/>
    <property type="match status" value="2"/>
</dbReference>
<name>A0AAE1LAE7_9NEOP</name>
<dbReference type="CDD" id="cd00054">
    <property type="entry name" value="EGF_CA"/>
    <property type="match status" value="2"/>
</dbReference>
<dbReference type="Pfam" id="PF00008">
    <property type="entry name" value="EGF"/>
    <property type="match status" value="1"/>
</dbReference>
<dbReference type="InterPro" id="IPR000152">
    <property type="entry name" value="EGF-type_Asp/Asn_hydroxyl_site"/>
</dbReference>
<evidence type="ECO:0000256" key="1">
    <source>
        <dbReference type="ARBA" id="ARBA00022536"/>
    </source>
</evidence>
<dbReference type="GO" id="GO:0005576">
    <property type="term" value="C:extracellular region"/>
    <property type="evidence" value="ECO:0007669"/>
    <property type="project" value="TreeGrafter"/>
</dbReference>
<keyword evidence="2" id="KW-0732">Signal</keyword>
<reference evidence="10" key="2">
    <citation type="journal article" date="2023" name="BMC Genomics">
        <title>Pest status, molecular evolution, and epigenetic factors derived from the genome assembly of Frankliniella fusca, a thysanopteran phytovirus vector.</title>
        <authorList>
            <person name="Catto M.A."/>
            <person name="Labadie P.E."/>
            <person name="Jacobson A.L."/>
            <person name="Kennedy G.G."/>
            <person name="Srinivasan R."/>
            <person name="Hunt B.G."/>
        </authorList>
    </citation>
    <scope>NUCLEOTIDE SEQUENCE</scope>
    <source>
        <strain evidence="10">PL_HMW_Pooled</strain>
    </source>
</reference>
<dbReference type="PROSITE" id="PS51041">
    <property type="entry name" value="EMI"/>
    <property type="match status" value="1"/>
</dbReference>
<keyword evidence="11" id="KW-1185">Reference proteome</keyword>
<evidence type="ECO:0000256" key="6">
    <source>
        <dbReference type="ARBA" id="ARBA00023157"/>
    </source>
</evidence>
<dbReference type="InterPro" id="IPR000742">
    <property type="entry name" value="EGF"/>
</dbReference>
<comment type="caution">
    <text evidence="10">The sequence shown here is derived from an EMBL/GenBank/DDBJ whole genome shotgun (WGS) entry which is preliminary data.</text>
</comment>
<dbReference type="SUPFAM" id="SSF57196">
    <property type="entry name" value="EGF/Laminin"/>
    <property type="match status" value="2"/>
</dbReference>
<feature type="disulfide bond" evidence="7">
    <location>
        <begin position="103"/>
        <end position="112"/>
    </location>
</feature>
<evidence type="ECO:0000313" key="11">
    <source>
        <dbReference type="Proteomes" id="UP001219518"/>
    </source>
</evidence>
<gene>
    <name evidence="10" type="ORF">KUF71_004706</name>
</gene>
<evidence type="ECO:0000259" key="9">
    <source>
        <dbReference type="PROSITE" id="PS51041"/>
    </source>
</evidence>
<feature type="domain" description="EGF-like" evidence="8">
    <location>
        <begin position="75"/>
        <end position="113"/>
    </location>
</feature>
<dbReference type="SMART" id="SM00179">
    <property type="entry name" value="EGF_CA"/>
    <property type="match status" value="1"/>
</dbReference>
<evidence type="ECO:0000256" key="3">
    <source>
        <dbReference type="ARBA" id="ARBA00022737"/>
    </source>
</evidence>
<dbReference type="InterPro" id="IPR049883">
    <property type="entry name" value="NOTCH1_EGF-like"/>
</dbReference>
<organism evidence="10 11">
    <name type="scientific">Frankliniella fusca</name>
    <dbReference type="NCBI Taxonomy" id="407009"/>
    <lineage>
        <taxon>Eukaryota</taxon>
        <taxon>Metazoa</taxon>
        <taxon>Ecdysozoa</taxon>
        <taxon>Arthropoda</taxon>
        <taxon>Hexapoda</taxon>
        <taxon>Insecta</taxon>
        <taxon>Pterygota</taxon>
        <taxon>Neoptera</taxon>
        <taxon>Paraneoptera</taxon>
        <taxon>Thysanoptera</taxon>
        <taxon>Terebrantia</taxon>
        <taxon>Thripoidea</taxon>
        <taxon>Thripidae</taxon>
        <taxon>Frankliniella</taxon>
    </lineage>
</organism>
<keyword evidence="6 7" id="KW-1015">Disulfide bond</keyword>
<dbReference type="InterPro" id="IPR050969">
    <property type="entry name" value="Dev_Signal_Modulators"/>
</dbReference>
<dbReference type="PANTHER" id="PTHR14949:SF56">
    <property type="entry name" value="EGF-LIKE-DOMAIN, MULTIPLE 7"/>
    <property type="match status" value="1"/>
</dbReference>
<dbReference type="FunFam" id="2.10.25.10:FF:000010">
    <property type="entry name" value="Pro-epidermal growth factor"/>
    <property type="match status" value="1"/>
</dbReference>
<evidence type="ECO:0000256" key="4">
    <source>
        <dbReference type="ARBA" id="ARBA00022837"/>
    </source>
</evidence>
<dbReference type="SMART" id="SM00181">
    <property type="entry name" value="EGF"/>
    <property type="match status" value="2"/>
</dbReference>
<dbReference type="EMBL" id="JAHWGI010000302">
    <property type="protein sequence ID" value="KAK3912756.1"/>
    <property type="molecule type" value="Genomic_DNA"/>
</dbReference>
<dbReference type="PROSITE" id="PS00022">
    <property type="entry name" value="EGF_1"/>
    <property type="match status" value="1"/>
</dbReference>
<evidence type="ECO:0000256" key="2">
    <source>
        <dbReference type="ARBA" id="ARBA00022729"/>
    </source>
</evidence>
<keyword evidence="3" id="KW-0677">Repeat</keyword>
<dbReference type="GO" id="GO:0005102">
    <property type="term" value="F:signaling receptor binding"/>
    <property type="evidence" value="ECO:0007669"/>
    <property type="project" value="TreeGrafter"/>
</dbReference>
<dbReference type="InterPro" id="IPR018097">
    <property type="entry name" value="EGF_Ca-bd_CS"/>
</dbReference>
<keyword evidence="1 7" id="KW-0245">EGF-like domain</keyword>
<evidence type="ECO:0000259" key="8">
    <source>
        <dbReference type="PROSITE" id="PS50026"/>
    </source>
</evidence>
<dbReference type="Proteomes" id="UP001219518">
    <property type="component" value="Unassembled WGS sequence"/>
</dbReference>
<feature type="domain" description="EMI" evidence="9">
    <location>
        <begin position="1"/>
        <end position="53"/>
    </location>
</feature>